<proteinExistence type="predicted"/>
<keyword evidence="1" id="KW-1133">Transmembrane helix</keyword>
<dbReference type="AlphaFoldDB" id="A0A9E9LSK5"/>
<feature type="transmembrane region" description="Helical" evidence="1">
    <location>
        <begin position="86"/>
        <end position="104"/>
    </location>
</feature>
<protein>
    <submittedName>
        <fullName evidence="2">ATG16 family protein</fullName>
    </submittedName>
</protein>
<reference evidence="2" key="2">
    <citation type="journal article" date="2022" name="Front. Microbiol.">
        <title>New perspectives on an old grouping: The genomic and phenotypic variability of Oxalobacter formigenes and the implications for calcium oxalate stone prevention.</title>
        <authorList>
            <person name="Chmiel J.A."/>
            <person name="Carr C."/>
            <person name="Stuivenberg G.A."/>
            <person name="Venema R."/>
            <person name="Chanyi R.M."/>
            <person name="Al K.F."/>
            <person name="Giguere D."/>
            <person name="Say H."/>
            <person name="Akouris P.P."/>
            <person name="Dominguez Romero S.A."/>
            <person name="Kwong A."/>
            <person name="Tai V."/>
            <person name="Koval S.F."/>
            <person name="Razvi H."/>
            <person name="Bjazevic J."/>
            <person name="Burton J.P."/>
        </authorList>
    </citation>
    <scope>NUCLEOTIDE SEQUENCE</scope>
    <source>
        <strain evidence="2">OxK</strain>
    </source>
</reference>
<gene>
    <name evidence="3" type="ORF">NB645_04925</name>
    <name evidence="2" type="ORF">NB646_06140</name>
</gene>
<accession>A0A9E9LSK5</accession>
<evidence type="ECO:0000313" key="4">
    <source>
        <dbReference type="Proteomes" id="UP001164794"/>
    </source>
</evidence>
<dbReference type="EMBL" id="CP098248">
    <property type="protein sequence ID" value="WAV98074.1"/>
    <property type="molecule type" value="Genomic_DNA"/>
</dbReference>
<keyword evidence="1" id="KW-0812">Transmembrane</keyword>
<keyword evidence="4" id="KW-1185">Reference proteome</keyword>
<name>A0A9E9LSK5_9BURK</name>
<dbReference type="RefSeq" id="WP_269265699.1">
    <property type="nucleotide sequence ID" value="NZ_CP098248.1"/>
</dbReference>
<dbReference type="Proteomes" id="UP001164819">
    <property type="component" value="Chromosome"/>
</dbReference>
<dbReference type="Proteomes" id="UP001164794">
    <property type="component" value="Chromosome"/>
</dbReference>
<evidence type="ECO:0000256" key="1">
    <source>
        <dbReference type="SAM" id="Phobius"/>
    </source>
</evidence>
<reference evidence="3" key="1">
    <citation type="journal article" date="2022" name="Front. Microbiol.">
        <title>New perspectives on an old grouping: The genomic and phenotypic variability of Oxalobacter formigenes and the implications for calcium oxalate stone prevention.</title>
        <authorList>
            <person name="Chmiel J.A."/>
            <person name="Carr C."/>
            <person name="Stuivenberg G.A."/>
            <person name="Venema R."/>
            <person name="Chanyi R.M."/>
            <person name="Al K.F."/>
            <person name="Giguere D."/>
            <person name="Say H."/>
            <person name="Akouris P.P."/>
            <person name="Dominguez Romero S.A."/>
            <person name="Kwong A."/>
            <person name="Tai V."/>
            <person name="Koval S.F."/>
            <person name="Razvi H."/>
            <person name="Bjazevic J."/>
            <person name="Burton J.P."/>
        </authorList>
    </citation>
    <scope>NUCLEOTIDE SEQUENCE</scope>
    <source>
        <strain evidence="3">HOxNP-1</strain>
    </source>
</reference>
<sequence length="112" mass="12620">MTGYELPEEPEALRAVLSEKLQSGAKRMNAHDVHISILKDEVIALKEANKMQDERLARIEKNTATLVEIFRAGDGTLKTARWFGKLLIWIGSLSSALYALWYAIVNWPHRGG</sequence>
<organism evidence="2">
    <name type="scientific">Oxalobacter aliiformigenes</name>
    <dbReference type="NCBI Taxonomy" id="2946593"/>
    <lineage>
        <taxon>Bacteria</taxon>
        <taxon>Pseudomonadati</taxon>
        <taxon>Pseudomonadota</taxon>
        <taxon>Betaproteobacteria</taxon>
        <taxon>Burkholderiales</taxon>
        <taxon>Oxalobacteraceae</taxon>
        <taxon>Oxalobacter</taxon>
    </lineage>
</organism>
<evidence type="ECO:0000313" key="3">
    <source>
        <dbReference type="EMBL" id="WAV98074.1"/>
    </source>
</evidence>
<evidence type="ECO:0000313" key="2">
    <source>
        <dbReference type="EMBL" id="WAV90452.1"/>
    </source>
</evidence>
<keyword evidence="1" id="KW-0472">Membrane</keyword>
<dbReference type="EMBL" id="CP098251">
    <property type="protein sequence ID" value="WAV90452.1"/>
    <property type="molecule type" value="Genomic_DNA"/>
</dbReference>